<dbReference type="InterPro" id="IPR017853">
    <property type="entry name" value="GH"/>
</dbReference>
<dbReference type="SUPFAM" id="SSF51445">
    <property type="entry name" value="(Trans)glycosidases"/>
    <property type="match status" value="1"/>
</dbReference>
<feature type="chain" id="PRO_5020867395" description="Alpha-galactosidase" evidence="1">
    <location>
        <begin position="28"/>
        <end position="728"/>
    </location>
</feature>
<dbReference type="AlphaFoldDB" id="A0A4R1L262"/>
<comment type="caution">
    <text evidence="2">The sequence shown here is derived from an EMBL/GenBank/DDBJ whole genome shotgun (WGS) entry which is preliminary data.</text>
</comment>
<reference evidence="2 3" key="1">
    <citation type="submission" date="2019-03" db="EMBL/GenBank/DDBJ databases">
        <title>Genomic Encyclopedia of Type Strains, Phase IV (KMG-IV): sequencing the most valuable type-strain genomes for metagenomic binning, comparative biology and taxonomic classification.</title>
        <authorList>
            <person name="Goeker M."/>
        </authorList>
    </citation>
    <scope>NUCLEOTIDE SEQUENCE [LARGE SCALE GENOMIC DNA]</scope>
    <source>
        <strain evidence="2 3">DSM 103428</strain>
    </source>
</reference>
<organism evidence="2 3">
    <name type="scientific">Acidipila rosea</name>
    <dbReference type="NCBI Taxonomy" id="768535"/>
    <lineage>
        <taxon>Bacteria</taxon>
        <taxon>Pseudomonadati</taxon>
        <taxon>Acidobacteriota</taxon>
        <taxon>Terriglobia</taxon>
        <taxon>Terriglobales</taxon>
        <taxon>Acidobacteriaceae</taxon>
        <taxon>Acidipila</taxon>
    </lineage>
</organism>
<feature type="signal peptide" evidence="1">
    <location>
        <begin position="1"/>
        <end position="27"/>
    </location>
</feature>
<proteinExistence type="predicted"/>
<dbReference type="EMBL" id="SMGK01000007">
    <property type="protein sequence ID" value="TCK70219.1"/>
    <property type="molecule type" value="Genomic_DNA"/>
</dbReference>
<evidence type="ECO:0008006" key="4">
    <source>
        <dbReference type="Google" id="ProtNLM"/>
    </source>
</evidence>
<evidence type="ECO:0000256" key="1">
    <source>
        <dbReference type="SAM" id="SignalP"/>
    </source>
</evidence>
<dbReference type="OrthoDB" id="9758822at2"/>
<dbReference type="Gene3D" id="3.20.20.70">
    <property type="entry name" value="Aldolase class I"/>
    <property type="match status" value="1"/>
</dbReference>
<sequence length="728" mass="79369">MKVALYLLLRATFLLFFFASSVVNSFASPRQSAKAGLKDKASLITLQSSLVTIEYHQQTGMMDILWSDGHKLLGISSGAQLSNGSTISTTMYPAHTLLQTNQGVEGSSVSAALTGREYTVRSTGPGLPAFLQHIWIYNDKPFIAIEAELGADASAIGTRHFDVVEFHGANAVQIHAAARLRLLHVPFDNDMWFRYISWPIAEMKTAGKYSSSEVTAIYDNVSREGLILGSITHDTWKTAIDAHAANGELADLDVYGGISSPTGVRTDTHDTVPHGIVHGSRVISPRIFIGSYSDWRNGLEAYGAANAAIRPPLVWPAGAPVGWNSWAAYAEKINYDRYLGSAAFVHNSLVPQGFGRNKVVYINLDAFWSNLDAVQLADAVRTIKAMHISDGTQFEPGIYWTPFAYWSDNLDACVEGTGMKYRYRDIMLKAPDGSFLPKVDGGRPLDPSSPGTKARTIYFIKEFQALGFQYLKLDFLSHGALEGVHADPAIQTGIQAFNEGMQQIVDEAGNRMFLSLSIAPLFPSGYGHARRLSCDTKGHMSGGDQSTEYMLNSLTYGWWTAGSLYIADPDHVVLGEKADHGARSVTEGKSRLLSAIISGGMILDSSRLADDPQGRQLAAQVYNARDLFQVANEQKVFRPVEGDTGDRAASAFVRPFKGGFYLALFNYDELQPQTITVPLARIDPALATATAVSVIEVETGRKLPEAHGTVSIQLMPAESKLVALRRQQ</sequence>
<gene>
    <name evidence="2" type="ORF">C7378_3375</name>
</gene>
<dbReference type="RefSeq" id="WP_131999193.1">
    <property type="nucleotide sequence ID" value="NZ_SMGK01000007.1"/>
</dbReference>
<evidence type="ECO:0000313" key="2">
    <source>
        <dbReference type="EMBL" id="TCK70219.1"/>
    </source>
</evidence>
<keyword evidence="3" id="KW-1185">Reference proteome</keyword>
<accession>A0A4R1L262</accession>
<name>A0A4R1L262_9BACT</name>
<evidence type="ECO:0000313" key="3">
    <source>
        <dbReference type="Proteomes" id="UP000295210"/>
    </source>
</evidence>
<dbReference type="Proteomes" id="UP000295210">
    <property type="component" value="Unassembled WGS sequence"/>
</dbReference>
<protein>
    <recommendedName>
        <fullName evidence="4">Alpha-galactosidase</fullName>
    </recommendedName>
</protein>
<keyword evidence="1" id="KW-0732">Signal</keyword>
<dbReference type="InterPro" id="IPR013785">
    <property type="entry name" value="Aldolase_TIM"/>
</dbReference>